<feature type="compositionally biased region" description="Basic residues" evidence="1">
    <location>
        <begin position="1"/>
        <end position="13"/>
    </location>
</feature>
<accession>A0A8H3A7T0</accession>
<gene>
    <name evidence="4" type="ORF">RDB_LOCUS16496</name>
</gene>
<dbReference type="Gene3D" id="1.10.167.10">
    <property type="entry name" value="Regulator of G-protein Signalling 4, domain 2"/>
    <property type="match status" value="1"/>
</dbReference>
<sequence length="905" mass="99265">MSARPRPKPRPKPKVTSEPSTSATSLESSRAKSPASVNDDDLFIRHDPNRLLYNQKKPREKSPLRDVKYFDNGDSDESPDSKRRKKDLAPKRAKPLPSWTFQTRDPTLANVDSDDDSSELEILEDDAFKDVPSAPLPKPKLRERSITPPPQDLRYQIGNQVHELLHNLYDVDDDRELSPEMESQDCIQLLPELAAIQKHARASSAAPELEDARSVDLHIKWIPHPTHPEPWESTLKSWDFNVPLSKPFGEIRRMLTGLPMTTQPILRWQSRRLFDGGTPASLLAGSKLDIKAMTKPTNEYFEERHQIPLSAPGSDAADDLDGASGSRDGSPAVAEKITLRLRTGPKDARPTAVKVFPDATIQTVIEAFLAKTGRAGTQGVSLQIDGDDLEMDSTVADADLEDGPAAWSALLPSLTSLAPTTSVNSLVVTATNQPEIVESNSFRDRLRIPNWALPTRALPVPDDDDSPISLDAILAGRTKSPIRVEDLRAFLRSDEHDTVVSFRALEFLLAYNRFASLSLARYRAAFFALPSEKQAPHPYAALQGLSLARQAAEIQTKLPTAKSGRSRLSKELPPPPTATIIASPIPAYSHLDSEYQSLRPDLQNIIDLYLQPHSLSPVTPLVSHDALNQALSLAKLTTHPSALDPIASRIHSHLATDVLPRFLDSAVVNLSTSTSRGRMLIACVSFAAAIVLEVFLILYHTGRPARLLVLPLWVLAIGYAIGSRTGLCFWLAWRGTREHKSYESDELSNPHKGQIFGASATDMTSKPQRPGAMLARFSFFTRTRPTGSSGELGRSDVAAEKGQLPSIINLGAAVGGNRLSEESQKHPSDTHPLSSPIESRHSFAPKVESKSGIIKKLMRLTGTAVDTIVVEDSRVRKLQTLVGVRVAIWLFISASALIGIIMAIP</sequence>
<evidence type="ECO:0000256" key="2">
    <source>
        <dbReference type="SAM" id="Phobius"/>
    </source>
</evidence>
<feature type="domain" description="Rad60/SUMO-like" evidence="3">
    <location>
        <begin position="347"/>
        <end position="403"/>
    </location>
</feature>
<feature type="compositionally biased region" description="Polar residues" evidence="1">
    <location>
        <begin position="17"/>
        <end position="28"/>
    </location>
</feature>
<dbReference type="InterPro" id="IPR036305">
    <property type="entry name" value="RGS_sf"/>
</dbReference>
<dbReference type="Gene3D" id="3.10.20.90">
    <property type="entry name" value="Phosphatidylinositol 3-kinase Catalytic Subunit, Chain A, domain 1"/>
    <property type="match status" value="1"/>
</dbReference>
<organism evidence="4 5">
    <name type="scientific">Rhizoctonia solani</name>
    <dbReference type="NCBI Taxonomy" id="456999"/>
    <lineage>
        <taxon>Eukaryota</taxon>
        <taxon>Fungi</taxon>
        <taxon>Dikarya</taxon>
        <taxon>Basidiomycota</taxon>
        <taxon>Agaricomycotina</taxon>
        <taxon>Agaricomycetes</taxon>
        <taxon>Cantharellales</taxon>
        <taxon>Ceratobasidiaceae</taxon>
        <taxon>Rhizoctonia</taxon>
    </lineage>
</organism>
<feature type="region of interest" description="Disordered" evidence="1">
    <location>
        <begin position="819"/>
        <end position="841"/>
    </location>
</feature>
<feature type="compositionally biased region" description="Acidic residues" evidence="1">
    <location>
        <begin position="112"/>
        <end position="127"/>
    </location>
</feature>
<feature type="compositionally biased region" description="Basic and acidic residues" evidence="1">
    <location>
        <begin position="60"/>
        <end position="71"/>
    </location>
</feature>
<feature type="region of interest" description="Disordered" evidence="1">
    <location>
        <begin position="1"/>
        <end position="151"/>
    </location>
</feature>
<evidence type="ECO:0000259" key="3">
    <source>
        <dbReference type="Pfam" id="PF11976"/>
    </source>
</evidence>
<feature type="region of interest" description="Disordered" evidence="1">
    <location>
        <begin position="308"/>
        <end position="333"/>
    </location>
</feature>
<dbReference type="InterPro" id="IPR022617">
    <property type="entry name" value="Rad60/SUMO-like_dom"/>
</dbReference>
<feature type="transmembrane region" description="Helical" evidence="2">
    <location>
        <begin position="679"/>
        <end position="700"/>
    </location>
</feature>
<dbReference type="PANTHER" id="PTHR39466:SF1">
    <property type="entry name" value="RGS DOMAIN-CONTAINING PROTEIN"/>
    <property type="match status" value="1"/>
</dbReference>
<dbReference type="SUPFAM" id="SSF48097">
    <property type="entry name" value="Regulator of G-protein signaling, RGS"/>
    <property type="match status" value="1"/>
</dbReference>
<dbReference type="Proteomes" id="UP000663831">
    <property type="component" value="Unassembled WGS sequence"/>
</dbReference>
<keyword evidence="2" id="KW-1133">Transmembrane helix</keyword>
<feature type="transmembrane region" description="Helical" evidence="2">
    <location>
        <begin position="712"/>
        <end position="733"/>
    </location>
</feature>
<feature type="compositionally biased region" description="Basic residues" evidence="1">
    <location>
        <begin position="82"/>
        <end position="94"/>
    </location>
</feature>
<dbReference type="PANTHER" id="PTHR39466">
    <property type="entry name" value="RGS DOMAIN-CONTAINING PROTEIN"/>
    <property type="match status" value="1"/>
</dbReference>
<keyword evidence="2" id="KW-0812">Transmembrane</keyword>
<dbReference type="AlphaFoldDB" id="A0A8H3A7T0"/>
<dbReference type="InterPro" id="IPR044926">
    <property type="entry name" value="RGS_subdomain_2"/>
</dbReference>
<protein>
    <recommendedName>
        <fullName evidence="3">Rad60/SUMO-like domain-containing protein</fullName>
    </recommendedName>
</protein>
<keyword evidence="2" id="KW-0472">Membrane</keyword>
<feature type="compositionally biased region" description="Basic and acidic residues" evidence="1">
    <location>
        <begin position="819"/>
        <end position="829"/>
    </location>
</feature>
<name>A0A8H3A7T0_9AGAM</name>
<dbReference type="EMBL" id="CAJMWV010000564">
    <property type="protein sequence ID" value="CAE6404046.1"/>
    <property type="molecule type" value="Genomic_DNA"/>
</dbReference>
<evidence type="ECO:0000313" key="4">
    <source>
        <dbReference type="EMBL" id="CAE6404046.1"/>
    </source>
</evidence>
<evidence type="ECO:0000313" key="5">
    <source>
        <dbReference type="Proteomes" id="UP000663831"/>
    </source>
</evidence>
<feature type="transmembrane region" description="Helical" evidence="2">
    <location>
        <begin position="882"/>
        <end position="904"/>
    </location>
</feature>
<evidence type="ECO:0000256" key="1">
    <source>
        <dbReference type="SAM" id="MobiDB-lite"/>
    </source>
</evidence>
<dbReference type="Pfam" id="PF11976">
    <property type="entry name" value="Rad60-SLD"/>
    <property type="match status" value="1"/>
</dbReference>
<proteinExistence type="predicted"/>
<reference evidence="4" key="1">
    <citation type="submission" date="2021-01" db="EMBL/GenBank/DDBJ databases">
        <authorList>
            <person name="Kaushik A."/>
        </authorList>
    </citation>
    <scope>NUCLEOTIDE SEQUENCE</scope>
    <source>
        <strain evidence="4">AG3-1AP</strain>
    </source>
</reference>
<comment type="caution">
    <text evidence="4">The sequence shown here is derived from an EMBL/GenBank/DDBJ whole genome shotgun (WGS) entry which is preliminary data.</text>
</comment>